<evidence type="ECO:0008006" key="4">
    <source>
        <dbReference type="Google" id="ProtNLM"/>
    </source>
</evidence>
<protein>
    <recommendedName>
        <fullName evidence="4">DUF3951 domain-containing protein</fullName>
    </recommendedName>
</protein>
<accession>A0ABS2NI14</accession>
<proteinExistence type="predicted"/>
<gene>
    <name evidence="2" type="ORF">JOC86_004036</name>
</gene>
<name>A0ABS2NI14_9BACI</name>
<sequence length="74" mass="8522">MNPMGLMAIGFPTVIVILVLVGFYKIFVKKRSVTPYYTPFDEITGQTEVEFHEEQEILVEEENQGDGKNRRKSL</sequence>
<dbReference type="EMBL" id="JAFBDZ010000004">
    <property type="protein sequence ID" value="MBM7587463.1"/>
    <property type="molecule type" value="Genomic_DNA"/>
</dbReference>
<dbReference type="RefSeq" id="WP_205174626.1">
    <property type="nucleotide sequence ID" value="NZ_JAFBDZ010000004.1"/>
</dbReference>
<organism evidence="2 3">
    <name type="scientific">Rossellomorea pakistanensis</name>
    <dbReference type="NCBI Taxonomy" id="992288"/>
    <lineage>
        <taxon>Bacteria</taxon>
        <taxon>Bacillati</taxon>
        <taxon>Bacillota</taxon>
        <taxon>Bacilli</taxon>
        <taxon>Bacillales</taxon>
        <taxon>Bacillaceae</taxon>
        <taxon>Rossellomorea</taxon>
    </lineage>
</organism>
<keyword evidence="1" id="KW-1133">Transmembrane helix</keyword>
<keyword evidence="1" id="KW-0472">Membrane</keyword>
<keyword evidence="1" id="KW-0812">Transmembrane</keyword>
<evidence type="ECO:0000256" key="1">
    <source>
        <dbReference type="SAM" id="Phobius"/>
    </source>
</evidence>
<comment type="caution">
    <text evidence="2">The sequence shown here is derived from an EMBL/GenBank/DDBJ whole genome shotgun (WGS) entry which is preliminary data.</text>
</comment>
<reference evidence="2 3" key="1">
    <citation type="submission" date="2021-01" db="EMBL/GenBank/DDBJ databases">
        <title>Genomic Encyclopedia of Type Strains, Phase IV (KMG-IV): sequencing the most valuable type-strain genomes for metagenomic binning, comparative biology and taxonomic classification.</title>
        <authorList>
            <person name="Goeker M."/>
        </authorList>
    </citation>
    <scope>NUCLEOTIDE SEQUENCE [LARGE SCALE GENOMIC DNA]</scope>
    <source>
        <strain evidence="2 3">DSM 24834</strain>
    </source>
</reference>
<dbReference type="Proteomes" id="UP001646157">
    <property type="component" value="Unassembled WGS sequence"/>
</dbReference>
<feature type="transmembrane region" description="Helical" evidence="1">
    <location>
        <begin position="6"/>
        <end position="27"/>
    </location>
</feature>
<evidence type="ECO:0000313" key="3">
    <source>
        <dbReference type="Proteomes" id="UP001646157"/>
    </source>
</evidence>
<evidence type="ECO:0000313" key="2">
    <source>
        <dbReference type="EMBL" id="MBM7587463.1"/>
    </source>
</evidence>
<dbReference type="Pfam" id="PF13131">
    <property type="entry name" value="DUF3951"/>
    <property type="match status" value="1"/>
</dbReference>
<keyword evidence="3" id="KW-1185">Reference proteome</keyword>
<dbReference type="InterPro" id="IPR025028">
    <property type="entry name" value="DUF3951"/>
</dbReference>